<evidence type="ECO:0000313" key="2">
    <source>
        <dbReference type="Proteomes" id="UP000249646"/>
    </source>
</evidence>
<protein>
    <submittedName>
        <fullName evidence="1">Uncharacterized protein</fullName>
    </submittedName>
</protein>
<sequence length="103" mass="12615">MLESKIESIKNMSLQRKRAFIADFCLNQKLKKYRNDINSHLKNISLLDFFINSLSEDYKKIFIENFIKKESNPYWYLDNWSKNAYYRKLNYLVNLFIEYVYCA</sequence>
<accession>A0A2W7G657</accession>
<dbReference type="OrthoDB" id="398977at2"/>
<dbReference type="AlphaFoldDB" id="A0A2W7G657"/>
<comment type="caution">
    <text evidence="1">The sequence shown here is derived from an EMBL/GenBank/DDBJ whole genome shotgun (WGS) entry which is preliminary data.</text>
</comment>
<keyword evidence="2" id="KW-1185">Reference proteome</keyword>
<proteinExistence type="predicted"/>
<dbReference type="Proteomes" id="UP000249646">
    <property type="component" value="Unassembled WGS sequence"/>
</dbReference>
<dbReference type="InterPro" id="IPR058231">
    <property type="entry name" value="MG284-like_C"/>
</dbReference>
<organism evidence="1 2">
    <name type="scientific">Metamycoplasma auris</name>
    <dbReference type="NCBI Taxonomy" id="51363"/>
    <lineage>
        <taxon>Bacteria</taxon>
        <taxon>Bacillati</taxon>
        <taxon>Mycoplasmatota</taxon>
        <taxon>Mycoplasmoidales</taxon>
        <taxon>Metamycoplasmataceae</taxon>
        <taxon>Metamycoplasma</taxon>
    </lineage>
</organism>
<dbReference type="RefSeq" id="WP_111518210.1">
    <property type="nucleotide sequence ID" value="NZ_QKUB01000002.1"/>
</dbReference>
<evidence type="ECO:0000313" key="1">
    <source>
        <dbReference type="EMBL" id="PZW01424.1"/>
    </source>
</evidence>
<reference evidence="1 2" key="1">
    <citation type="submission" date="2018-06" db="EMBL/GenBank/DDBJ databases">
        <title>Genomic Encyclopedia of Archaeal and Bacterial Type Strains, Phase II (KMG-II): from individual species to whole genera.</title>
        <authorList>
            <person name="Goeker M."/>
        </authorList>
    </citation>
    <scope>NUCLEOTIDE SEQUENCE [LARGE SCALE GENOMIC DNA]</scope>
    <source>
        <strain evidence="1 2">ATCC 51348</strain>
    </source>
</reference>
<dbReference type="NCBIfam" id="NF045770">
    <property type="entry name" value="MPN403_MG284_C"/>
    <property type="match status" value="1"/>
</dbReference>
<gene>
    <name evidence="1" type="ORF">BCF89_10246</name>
</gene>
<dbReference type="EMBL" id="QKUB01000002">
    <property type="protein sequence ID" value="PZW01424.1"/>
    <property type="molecule type" value="Genomic_DNA"/>
</dbReference>
<name>A0A2W7G657_9BACT</name>